<feature type="compositionally biased region" description="Basic and acidic residues" evidence="1">
    <location>
        <begin position="210"/>
        <end position="225"/>
    </location>
</feature>
<name>A0AA88LFL9_CHASR</name>
<reference evidence="2" key="1">
    <citation type="submission" date="2023-07" db="EMBL/GenBank/DDBJ databases">
        <title>Chromosome-level Genome Assembly of Striped Snakehead (Channa striata).</title>
        <authorList>
            <person name="Liu H."/>
        </authorList>
    </citation>
    <scope>NUCLEOTIDE SEQUENCE</scope>
    <source>
        <strain evidence="2">Gz</strain>
        <tissue evidence="2">Muscle</tissue>
    </source>
</reference>
<protein>
    <submittedName>
        <fullName evidence="2">Uncharacterized protein</fullName>
    </submittedName>
</protein>
<dbReference type="EMBL" id="JAUPFM010000022">
    <property type="protein sequence ID" value="KAK2815401.1"/>
    <property type="molecule type" value="Genomic_DNA"/>
</dbReference>
<feature type="region of interest" description="Disordered" evidence="1">
    <location>
        <begin position="169"/>
        <end position="280"/>
    </location>
</feature>
<evidence type="ECO:0000313" key="2">
    <source>
        <dbReference type="EMBL" id="KAK2815401.1"/>
    </source>
</evidence>
<evidence type="ECO:0000256" key="1">
    <source>
        <dbReference type="SAM" id="MobiDB-lite"/>
    </source>
</evidence>
<accession>A0AA88LFL9</accession>
<organism evidence="2 3">
    <name type="scientific">Channa striata</name>
    <name type="common">Snakehead murrel</name>
    <name type="synonym">Ophicephalus striatus</name>
    <dbReference type="NCBI Taxonomy" id="64152"/>
    <lineage>
        <taxon>Eukaryota</taxon>
        <taxon>Metazoa</taxon>
        <taxon>Chordata</taxon>
        <taxon>Craniata</taxon>
        <taxon>Vertebrata</taxon>
        <taxon>Euteleostomi</taxon>
        <taxon>Actinopterygii</taxon>
        <taxon>Neopterygii</taxon>
        <taxon>Teleostei</taxon>
        <taxon>Neoteleostei</taxon>
        <taxon>Acanthomorphata</taxon>
        <taxon>Anabantaria</taxon>
        <taxon>Anabantiformes</taxon>
        <taxon>Channoidei</taxon>
        <taxon>Channidae</taxon>
        <taxon>Channa</taxon>
    </lineage>
</organism>
<keyword evidence="3" id="KW-1185">Reference proteome</keyword>
<proteinExistence type="predicted"/>
<gene>
    <name evidence="2" type="ORF">Q5P01_025868</name>
</gene>
<dbReference type="Proteomes" id="UP001187415">
    <property type="component" value="Unassembled WGS sequence"/>
</dbReference>
<feature type="compositionally biased region" description="Basic and acidic residues" evidence="1">
    <location>
        <begin position="240"/>
        <end position="263"/>
    </location>
</feature>
<feature type="compositionally biased region" description="Pro residues" evidence="1">
    <location>
        <begin position="175"/>
        <end position="195"/>
    </location>
</feature>
<sequence length="280" mass="30778">MCKIEAADVEIMNNVSDFMDGFWKTCLTPKAQAFPETVGHLLSVPDPKDSNEINSQNKARHKKWCDHKHWPQPSSVPKLHLTPNLFLCQVGLRNECYVCQVTEAAKLQTPVNGKSLNRCVDFIHRSRGFIMAVDSTANTRLVDCWTVRDREIQTVGHSHAAAGRASGVIGAVHSDPPPPSLLTPPRVPPSCPPPGRNLRATFHSAVTPERSAEQRRNARLRKLDPRTSGPWCPAETIRASIRERTVRKEPGPEARGTKPDEHFPPANGGCPGSLSLSSSA</sequence>
<dbReference type="AlphaFoldDB" id="A0AA88LFL9"/>
<evidence type="ECO:0000313" key="3">
    <source>
        <dbReference type="Proteomes" id="UP001187415"/>
    </source>
</evidence>
<comment type="caution">
    <text evidence="2">The sequence shown here is derived from an EMBL/GenBank/DDBJ whole genome shotgun (WGS) entry which is preliminary data.</text>
</comment>